<dbReference type="InterPro" id="IPR011547">
    <property type="entry name" value="SLC26A/SulP_dom"/>
</dbReference>
<dbReference type="AlphaFoldDB" id="A0AA38F5X4"/>
<evidence type="ECO:0000256" key="5">
    <source>
        <dbReference type="SAM" id="Phobius"/>
    </source>
</evidence>
<evidence type="ECO:0000256" key="2">
    <source>
        <dbReference type="ARBA" id="ARBA00022692"/>
    </source>
</evidence>
<evidence type="ECO:0000259" key="6">
    <source>
        <dbReference type="Pfam" id="PF00916"/>
    </source>
</evidence>
<evidence type="ECO:0000256" key="4">
    <source>
        <dbReference type="ARBA" id="ARBA00023136"/>
    </source>
</evidence>
<feature type="transmembrane region" description="Helical" evidence="5">
    <location>
        <begin position="66"/>
        <end position="86"/>
    </location>
</feature>
<dbReference type="PANTHER" id="PTHR11814">
    <property type="entry name" value="SULFATE TRANSPORTER"/>
    <property type="match status" value="1"/>
</dbReference>
<evidence type="ECO:0000256" key="3">
    <source>
        <dbReference type="ARBA" id="ARBA00022989"/>
    </source>
</evidence>
<feature type="domain" description="SLC26A/SulP transporter" evidence="6">
    <location>
        <begin position="86"/>
        <end position="196"/>
    </location>
</feature>
<accession>A0AA38F5X4</accession>
<feature type="non-terminal residue" evidence="7">
    <location>
        <position position="197"/>
    </location>
</feature>
<keyword evidence="3 5" id="KW-1133">Transmembrane helix</keyword>
<feature type="transmembrane region" description="Helical" evidence="5">
    <location>
        <begin position="98"/>
        <end position="120"/>
    </location>
</feature>
<comment type="caution">
    <text evidence="7">The sequence shown here is derived from an EMBL/GenBank/DDBJ whole genome shotgun (WGS) entry which is preliminary data.</text>
</comment>
<evidence type="ECO:0000313" key="8">
    <source>
        <dbReference type="Proteomes" id="UP000824469"/>
    </source>
</evidence>
<sequence>IKFPITFEQSSKKVTLLLQSFFCEDAIPWEEVSPINDSILHFQLGFTATFFAGLFHACLNVLRLAFVIDFLSPATIVGFMADVAVISQKKTKDLWISAAAPFTSAIVAIAFGYITIIGCLKKELNPPSSNMLHFDSCYLALALKAGLVSGLIALTEGIAVARTFASIKDYQVDGNKEMMAIAFMNMAGSCTPCYVTS</sequence>
<dbReference type="InterPro" id="IPR001902">
    <property type="entry name" value="SLC26A/SulP_fam"/>
</dbReference>
<evidence type="ECO:0000256" key="1">
    <source>
        <dbReference type="ARBA" id="ARBA00004141"/>
    </source>
</evidence>
<dbReference type="EMBL" id="JAHRHJ020003813">
    <property type="protein sequence ID" value="KAH9290858.1"/>
    <property type="molecule type" value="Genomic_DNA"/>
</dbReference>
<proteinExistence type="predicted"/>
<gene>
    <name evidence="7" type="ORF">KI387_034975</name>
</gene>
<reference evidence="7 8" key="1">
    <citation type="journal article" date="2021" name="Nat. Plants">
        <title>The Taxus genome provides insights into paclitaxel biosynthesis.</title>
        <authorList>
            <person name="Xiong X."/>
            <person name="Gou J."/>
            <person name="Liao Q."/>
            <person name="Li Y."/>
            <person name="Zhou Q."/>
            <person name="Bi G."/>
            <person name="Li C."/>
            <person name="Du R."/>
            <person name="Wang X."/>
            <person name="Sun T."/>
            <person name="Guo L."/>
            <person name="Liang H."/>
            <person name="Lu P."/>
            <person name="Wu Y."/>
            <person name="Zhang Z."/>
            <person name="Ro D.K."/>
            <person name="Shang Y."/>
            <person name="Huang S."/>
            <person name="Yan J."/>
        </authorList>
    </citation>
    <scope>NUCLEOTIDE SEQUENCE [LARGE SCALE GENOMIC DNA]</scope>
    <source>
        <strain evidence="7">Ta-2019</strain>
    </source>
</reference>
<keyword evidence="8" id="KW-1185">Reference proteome</keyword>
<protein>
    <recommendedName>
        <fullName evidence="6">SLC26A/SulP transporter domain-containing protein</fullName>
    </recommendedName>
</protein>
<dbReference type="GO" id="GO:0055085">
    <property type="term" value="P:transmembrane transport"/>
    <property type="evidence" value="ECO:0007669"/>
    <property type="project" value="InterPro"/>
</dbReference>
<feature type="non-terminal residue" evidence="7">
    <location>
        <position position="1"/>
    </location>
</feature>
<keyword evidence="4 5" id="KW-0472">Membrane</keyword>
<evidence type="ECO:0000313" key="7">
    <source>
        <dbReference type="EMBL" id="KAH9290858.1"/>
    </source>
</evidence>
<name>A0AA38F5X4_TAXCH</name>
<feature type="transmembrane region" description="Helical" evidence="5">
    <location>
        <begin position="132"/>
        <end position="154"/>
    </location>
</feature>
<comment type="subcellular location">
    <subcellularLocation>
        <location evidence="1">Membrane</location>
        <topology evidence="1">Multi-pass membrane protein</topology>
    </subcellularLocation>
</comment>
<dbReference type="GO" id="GO:0016020">
    <property type="term" value="C:membrane"/>
    <property type="evidence" value="ECO:0007669"/>
    <property type="project" value="UniProtKB-SubCell"/>
</dbReference>
<dbReference type="Proteomes" id="UP000824469">
    <property type="component" value="Unassembled WGS sequence"/>
</dbReference>
<dbReference type="Pfam" id="PF00916">
    <property type="entry name" value="Sulfate_transp"/>
    <property type="match status" value="1"/>
</dbReference>
<keyword evidence="2 5" id="KW-0812">Transmembrane</keyword>
<organism evidence="7 8">
    <name type="scientific">Taxus chinensis</name>
    <name type="common">Chinese yew</name>
    <name type="synonym">Taxus wallichiana var. chinensis</name>
    <dbReference type="NCBI Taxonomy" id="29808"/>
    <lineage>
        <taxon>Eukaryota</taxon>
        <taxon>Viridiplantae</taxon>
        <taxon>Streptophyta</taxon>
        <taxon>Embryophyta</taxon>
        <taxon>Tracheophyta</taxon>
        <taxon>Spermatophyta</taxon>
        <taxon>Pinopsida</taxon>
        <taxon>Pinidae</taxon>
        <taxon>Conifers II</taxon>
        <taxon>Cupressales</taxon>
        <taxon>Taxaceae</taxon>
        <taxon>Taxus</taxon>
    </lineage>
</organism>